<feature type="compositionally biased region" description="Low complexity" evidence="1">
    <location>
        <begin position="143"/>
        <end position="155"/>
    </location>
</feature>
<evidence type="ECO:0000313" key="2">
    <source>
        <dbReference type="EMBL" id="KAE9030528.1"/>
    </source>
</evidence>
<dbReference type="Proteomes" id="UP000476176">
    <property type="component" value="Unassembled WGS sequence"/>
</dbReference>
<name>A0A6A3MLK1_9STRA</name>
<protein>
    <submittedName>
        <fullName evidence="2">Uncharacterized protein</fullName>
    </submittedName>
</protein>
<dbReference type="Proteomes" id="UP000460718">
    <property type="component" value="Unassembled WGS sequence"/>
</dbReference>
<dbReference type="Proteomes" id="UP000440367">
    <property type="component" value="Unassembled WGS sequence"/>
</dbReference>
<dbReference type="Proteomes" id="UP000488956">
    <property type="component" value="Unassembled WGS sequence"/>
</dbReference>
<evidence type="ECO:0000313" key="8">
    <source>
        <dbReference type="Proteomes" id="UP000476176"/>
    </source>
</evidence>
<sequence>MLAAGPSDANVALDFGRYAAPPTPPACWNYQSLLSAVQGLMYFPNAHWYQPMAHSLYRIREFVTANMDTVPAITHRRVLRTLHKVNQQLGAAFVHFSDDSPFWWLGFSAAIGRIDYNSASWYMALHELTVIQAPNAASPDPAPVQRARPAVAPRLAPKRHSRAYLGGDSPRRRRH</sequence>
<evidence type="ECO:0000313" key="3">
    <source>
        <dbReference type="EMBL" id="KAE9138763.1"/>
    </source>
</evidence>
<dbReference type="AlphaFoldDB" id="A0A6A3MLK1"/>
<evidence type="ECO:0000313" key="6">
    <source>
        <dbReference type="Proteomes" id="UP000440367"/>
    </source>
</evidence>
<evidence type="ECO:0000313" key="9">
    <source>
        <dbReference type="Proteomes" id="UP000488956"/>
    </source>
</evidence>
<comment type="caution">
    <text evidence="2">The sequence shown here is derived from an EMBL/GenBank/DDBJ whole genome shotgun (WGS) entry which is preliminary data.</text>
</comment>
<reference evidence="7 8" key="1">
    <citation type="submission" date="2018-09" db="EMBL/GenBank/DDBJ databases">
        <title>Genomic investigation of the strawberry pathogen Phytophthora fragariae indicates pathogenicity is determined by transcriptional variation in three key races.</title>
        <authorList>
            <person name="Adams T.M."/>
            <person name="Armitage A.D."/>
            <person name="Sobczyk M.K."/>
            <person name="Bates H.J."/>
            <person name="Dunwell J.M."/>
            <person name="Nellist C.F."/>
            <person name="Harrison R.J."/>
        </authorList>
    </citation>
    <scope>NUCLEOTIDE SEQUENCE [LARGE SCALE GENOMIC DNA]</scope>
    <source>
        <strain evidence="5 6">BC-1</strain>
        <strain evidence="4 8">BC-23</strain>
        <strain evidence="3 9">ONT-3</strain>
        <strain evidence="2 7">SCRP245</strain>
    </source>
</reference>
<dbReference type="EMBL" id="QXFX01000019">
    <property type="protein sequence ID" value="KAE9138763.1"/>
    <property type="molecule type" value="Genomic_DNA"/>
</dbReference>
<dbReference type="EMBL" id="QXGD01000010">
    <property type="protein sequence ID" value="KAE9258018.1"/>
    <property type="molecule type" value="Genomic_DNA"/>
</dbReference>
<dbReference type="EMBL" id="QXGC01000042">
    <property type="protein sequence ID" value="KAE9253107.1"/>
    <property type="molecule type" value="Genomic_DNA"/>
</dbReference>
<evidence type="ECO:0000313" key="5">
    <source>
        <dbReference type="EMBL" id="KAE9258018.1"/>
    </source>
</evidence>
<evidence type="ECO:0000313" key="4">
    <source>
        <dbReference type="EMBL" id="KAE9253107.1"/>
    </source>
</evidence>
<gene>
    <name evidence="5" type="ORF">PF002_g484</name>
    <name evidence="4" type="ORF">PF004_g1631</name>
    <name evidence="3" type="ORF">PF010_g832</name>
    <name evidence="2" type="ORF">PF011_g553</name>
</gene>
<accession>A0A6A3MLK1</accession>
<feature type="region of interest" description="Disordered" evidence="1">
    <location>
        <begin position="136"/>
        <end position="175"/>
    </location>
</feature>
<evidence type="ECO:0000313" key="7">
    <source>
        <dbReference type="Proteomes" id="UP000460718"/>
    </source>
</evidence>
<proteinExistence type="predicted"/>
<dbReference type="EMBL" id="QXFW01000013">
    <property type="protein sequence ID" value="KAE9030528.1"/>
    <property type="molecule type" value="Genomic_DNA"/>
</dbReference>
<evidence type="ECO:0000256" key="1">
    <source>
        <dbReference type="SAM" id="MobiDB-lite"/>
    </source>
</evidence>
<organism evidence="2 7">
    <name type="scientific">Phytophthora fragariae</name>
    <dbReference type="NCBI Taxonomy" id="53985"/>
    <lineage>
        <taxon>Eukaryota</taxon>
        <taxon>Sar</taxon>
        <taxon>Stramenopiles</taxon>
        <taxon>Oomycota</taxon>
        <taxon>Peronosporomycetes</taxon>
        <taxon>Peronosporales</taxon>
        <taxon>Peronosporaceae</taxon>
        <taxon>Phytophthora</taxon>
    </lineage>
</organism>